<feature type="compositionally biased region" description="Low complexity" evidence="1">
    <location>
        <begin position="25"/>
        <end position="35"/>
    </location>
</feature>
<feature type="region of interest" description="Disordered" evidence="1">
    <location>
        <begin position="1"/>
        <end position="35"/>
    </location>
</feature>
<gene>
    <name evidence="2" type="ORF">Pla108_09220</name>
</gene>
<protein>
    <recommendedName>
        <fullName evidence="4">RedB protein</fullName>
    </recommendedName>
</protein>
<feature type="compositionally biased region" description="Polar residues" evidence="1">
    <location>
        <begin position="213"/>
        <end position="232"/>
    </location>
</feature>
<dbReference type="InterPro" id="IPR036249">
    <property type="entry name" value="Thioredoxin-like_sf"/>
</dbReference>
<organism evidence="2 3">
    <name type="scientific">Botrimarina colliarenosi</name>
    <dbReference type="NCBI Taxonomy" id="2528001"/>
    <lineage>
        <taxon>Bacteria</taxon>
        <taxon>Pseudomonadati</taxon>
        <taxon>Planctomycetota</taxon>
        <taxon>Planctomycetia</taxon>
        <taxon>Pirellulales</taxon>
        <taxon>Lacipirellulaceae</taxon>
        <taxon>Botrimarina</taxon>
    </lineage>
</organism>
<dbReference type="Gene3D" id="3.40.30.10">
    <property type="entry name" value="Glutaredoxin"/>
    <property type="match status" value="1"/>
</dbReference>
<dbReference type="SUPFAM" id="SSF52833">
    <property type="entry name" value="Thioredoxin-like"/>
    <property type="match status" value="1"/>
</dbReference>
<name>A0A5C6AL39_9BACT</name>
<evidence type="ECO:0000313" key="3">
    <source>
        <dbReference type="Proteomes" id="UP000317421"/>
    </source>
</evidence>
<dbReference type="Proteomes" id="UP000317421">
    <property type="component" value="Unassembled WGS sequence"/>
</dbReference>
<dbReference type="AlphaFoldDB" id="A0A5C6AL39"/>
<keyword evidence="3" id="KW-1185">Reference proteome</keyword>
<accession>A0A5C6AL39</accession>
<dbReference type="EMBL" id="SJPR01000001">
    <property type="protein sequence ID" value="TWT99978.1"/>
    <property type="molecule type" value="Genomic_DNA"/>
</dbReference>
<comment type="caution">
    <text evidence="2">The sequence shown here is derived from an EMBL/GenBank/DDBJ whole genome shotgun (WGS) entry which is preliminary data.</text>
</comment>
<evidence type="ECO:0000256" key="1">
    <source>
        <dbReference type="SAM" id="MobiDB-lite"/>
    </source>
</evidence>
<sequence length="232" mass="24223">MFVYLPGPMSTTDSDRGDKKSAALSRSPVAGSPSPGVPLRTVLLWALCVGASFIALAVYSKTPGPTGSPPIDAESDAGSPSAWRSSAWRIVMAIHPQCSCTGASLVELRRLLTRYDDRLTCELYVYRPSDKSADWSDSAIVRTARRTPGVTIIDDLDGAGARRYGIATSGGVVLYDSNGVPHYHGGVTGSRGHEGANAGSHAVVSVLDGADESPSSRPTYGCSLFSTSGDEA</sequence>
<feature type="region of interest" description="Disordered" evidence="1">
    <location>
        <begin position="209"/>
        <end position="232"/>
    </location>
</feature>
<proteinExistence type="predicted"/>
<reference evidence="2 3" key="1">
    <citation type="submission" date="2019-02" db="EMBL/GenBank/DDBJ databases">
        <title>Deep-cultivation of Planctomycetes and their phenomic and genomic characterization uncovers novel biology.</title>
        <authorList>
            <person name="Wiegand S."/>
            <person name="Jogler M."/>
            <person name="Boedeker C."/>
            <person name="Pinto D."/>
            <person name="Vollmers J."/>
            <person name="Rivas-Marin E."/>
            <person name="Kohn T."/>
            <person name="Peeters S.H."/>
            <person name="Heuer A."/>
            <person name="Rast P."/>
            <person name="Oberbeckmann S."/>
            <person name="Bunk B."/>
            <person name="Jeske O."/>
            <person name="Meyerdierks A."/>
            <person name="Storesund J.E."/>
            <person name="Kallscheuer N."/>
            <person name="Luecker S."/>
            <person name="Lage O.M."/>
            <person name="Pohl T."/>
            <person name="Merkel B.J."/>
            <person name="Hornburger P."/>
            <person name="Mueller R.-W."/>
            <person name="Bruemmer F."/>
            <person name="Labrenz M."/>
            <person name="Spormann A.M."/>
            <person name="Op Den Camp H."/>
            <person name="Overmann J."/>
            <person name="Amann R."/>
            <person name="Jetten M.S.M."/>
            <person name="Mascher T."/>
            <person name="Medema M.H."/>
            <person name="Devos D.P."/>
            <person name="Kaster A.-K."/>
            <person name="Ovreas L."/>
            <person name="Rohde M."/>
            <person name="Galperin M.Y."/>
            <person name="Jogler C."/>
        </authorList>
    </citation>
    <scope>NUCLEOTIDE SEQUENCE [LARGE SCALE GENOMIC DNA]</scope>
    <source>
        <strain evidence="2 3">Pla108</strain>
    </source>
</reference>
<evidence type="ECO:0000313" key="2">
    <source>
        <dbReference type="EMBL" id="TWT99978.1"/>
    </source>
</evidence>
<evidence type="ECO:0008006" key="4">
    <source>
        <dbReference type="Google" id="ProtNLM"/>
    </source>
</evidence>